<sequence length="169" mass="18888">MFPCACPRHADRGVGGVPRRSLSPSSETGTSMVCGGLGGPTRRRARVWCRPIPIPAMPGRRRLIFAWPLSMVVGLHILHGLPIQTFLTLPHRQICRPRLVICFSFLYTGSWFLSGLVVLDTSSLPFFQRNLHSTVDSSRLASQLTRPATTRRVHVHYLPSRPLTHPAIY</sequence>
<organism evidence="3 4">
    <name type="scientific">Echria macrotheca</name>
    <dbReference type="NCBI Taxonomy" id="438768"/>
    <lineage>
        <taxon>Eukaryota</taxon>
        <taxon>Fungi</taxon>
        <taxon>Dikarya</taxon>
        <taxon>Ascomycota</taxon>
        <taxon>Pezizomycotina</taxon>
        <taxon>Sordariomycetes</taxon>
        <taxon>Sordariomycetidae</taxon>
        <taxon>Sordariales</taxon>
        <taxon>Schizotheciaceae</taxon>
        <taxon>Echria</taxon>
    </lineage>
</organism>
<evidence type="ECO:0000256" key="1">
    <source>
        <dbReference type="SAM" id="MobiDB-lite"/>
    </source>
</evidence>
<feature type="transmembrane region" description="Helical" evidence="2">
    <location>
        <begin position="65"/>
        <end position="87"/>
    </location>
</feature>
<keyword evidence="4" id="KW-1185">Reference proteome</keyword>
<gene>
    <name evidence="3" type="ORF">QBC47DRAFT_163230</name>
</gene>
<reference evidence="3" key="1">
    <citation type="submission" date="2023-06" db="EMBL/GenBank/DDBJ databases">
        <title>Genome-scale phylogeny and comparative genomics of the fungal order Sordariales.</title>
        <authorList>
            <consortium name="Lawrence Berkeley National Laboratory"/>
            <person name="Hensen N."/>
            <person name="Bonometti L."/>
            <person name="Westerberg I."/>
            <person name="Brannstrom I.O."/>
            <person name="Guillou S."/>
            <person name="Cros-Aarteil S."/>
            <person name="Calhoun S."/>
            <person name="Haridas S."/>
            <person name="Kuo A."/>
            <person name="Mondo S."/>
            <person name="Pangilinan J."/>
            <person name="Riley R."/>
            <person name="Labutti K."/>
            <person name="Andreopoulos B."/>
            <person name="Lipzen A."/>
            <person name="Chen C."/>
            <person name="Yanf M."/>
            <person name="Daum C."/>
            <person name="Ng V."/>
            <person name="Clum A."/>
            <person name="Steindorff A."/>
            <person name="Ohm R."/>
            <person name="Martin F."/>
            <person name="Silar P."/>
            <person name="Natvig D."/>
            <person name="Lalanne C."/>
            <person name="Gautier V."/>
            <person name="Ament-Velasquez S.L."/>
            <person name="Kruys A."/>
            <person name="Hutchinson M.I."/>
            <person name="Powell A.J."/>
            <person name="Barry K."/>
            <person name="Miller A.N."/>
            <person name="Grigoriev I.V."/>
            <person name="Debuchy R."/>
            <person name="Gladieux P."/>
            <person name="Thoren M.H."/>
            <person name="Johannesson H."/>
        </authorList>
    </citation>
    <scope>NUCLEOTIDE SEQUENCE</scope>
    <source>
        <strain evidence="3">PSN4</strain>
    </source>
</reference>
<feature type="compositionally biased region" description="Polar residues" evidence="1">
    <location>
        <begin position="22"/>
        <end position="31"/>
    </location>
</feature>
<evidence type="ECO:0000313" key="4">
    <source>
        <dbReference type="Proteomes" id="UP001239445"/>
    </source>
</evidence>
<name>A0AAJ0FDJ2_9PEZI</name>
<dbReference type="Proteomes" id="UP001239445">
    <property type="component" value="Unassembled WGS sequence"/>
</dbReference>
<evidence type="ECO:0000313" key="3">
    <source>
        <dbReference type="EMBL" id="KAK1757679.1"/>
    </source>
</evidence>
<comment type="caution">
    <text evidence="3">The sequence shown here is derived from an EMBL/GenBank/DDBJ whole genome shotgun (WGS) entry which is preliminary data.</text>
</comment>
<keyword evidence="2" id="KW-1133">Transmembrane helix</keyword>
<keyword evidence="2" id="KW-0812">Transmembrane</keyword>
<keyword evidence="2" id="KW-0472">Membrane</keyword>
<proteinExistence type="predicted"/>
<protein>
    <submittedName>
        <fullName evidence="3">Uncharacterized protein</fullName>
    </submittedName>
</protein>
<accession>A0AAJ0FDJ2</accession>
<feature type="transmembrane region" description="Helical" evidence="2">
    <location>
        <begin position="99"/>
        <end position="119"/>
    </location>
</feature>
<feature type="region of interest" description="Disordered" evidence="1">
    <location>
        <begin position="12"/>
        <end position="38"/>
    </location>
</feature>
<dbReference type="EMBL" id="MU839830">
    <property type="protein sequence ID" value="KAK1757679.1"/>
    <property type="molecule type" value="Genomic_DNA"/>
</dbReference>
<dbReference type="AlphaFoldDB" id="A0AAJ0FDJ2"/>
<evidence type="ECO:0000256" key="2">
    <source>
        <dbReference type="SAM" id="Phobius"/>
    </source>
</evidence>